<dbReference type="Pfam" id="PF00892">
    <property type="entry name" value="EamA"/>
    <property type="match status" value="2"/>
</dbReference>
<evidence type="ECO:0000259" key="8">
    <source>
        <dbReference type="Pfam" id="PF00892"/>
    </source>
</evidence>
<organism evidence="9 10">
    <name type="scientific">Dunaliella salina</name>
    <name type="common">Green alga</name>
    <name type="synonym">Protococcus salinus</name>
    <dbReference type="NCBI Taxonomy" id="3046"/>
    <lineage>
        <taxon>Eukaryota</taxon>
        <taxon>Viridiplantae</taxon>
        <taxon>Chlorophyta</taxon>
        <taxon>core chlorophytes</taxon>
        <taxon>Chlorophyceae</taxon>
        <taxon>CS clade</taxon>
        <taxon>Chlamydomonadales</taxon>
        <taxon>Dunaliellaceae</taxon>
        <taxon>Dunaliella</taxon>
    </lineage>
</organism>
<feature type="domain" description="EamA" evidence="8">
    <location>
        <begin position="108"/>
        <end position="240"/>
    </location>
</feature>
<evidence type="ECO:0000256" key="3">
    <source>
        <dbReference type="ARBA" id="ARBA00022692"/>
    </source>
</evidence>
<accession>A0ABQ7GRG5</accession>
<feature type="compositionally biased region" description="Polar residues" evidence="6">
    <location>
        <begin position="86"/>
        <end position="98"/>
    </location>
</feature>
<feature type="transmembrane region" description="Helical" evidence="7">
    <location>
        <begin position="133"/>
        <end position="156"/>
    </location>
</feature>
<evidence type="ECO:0000313" key="10">
    <source>
        <dbReference type="Proteomes" id="UP000815325"/>
    </source>
</evidence>
<feature type="transmembrane region" description="Helical" evidence="7">
    <location>
        <begin position="208"/>
        <end position="240"/>
    </location>
</feature>
<evidence type="ECO:0000256" key="6">
    <source>
        <dbReference type="SAM" id="MobiDB-lite"/>
    </source>
</evidence>
<proteinExistence type="inferred from homology"/>
<name>A0ABQ7GRG5_DUNSA</name>
<feature type="transmembrane region" description="Helical" evidence="7">
    <location>
        <begin position="300"/>
        <end position="321"/>
    </location>
</feature>
<comment type="similarity">
    <text evidence="2">Belongs to the drug/metabolite transporter (DMT) superfamily. Plant drug/metabolite exporter (P-DME) (TC 2.A.7.4) family.</text>
</comment>
<feature type="transmembrane region" description="Helical" evidence="7">
    <location>
        <begin position="356"/>
        <end position="374"/>
    </location>
</feature>
<dbReference type="InterPro" id="IPR000620">
    <property type="entry name" value="EamA_dom"/>
</dbReference>
<sequence>MLAQPRVLSPSLPVRQPALPSPSCATRRRCGRGSVAVPLRASSKEEAPQQGMATQQNQQELECTLSGMDNVECDYVDPAANPDRPPSTSSMQGEQQSAPDLVQVAGPLGLLVLISPFMFWGTSMVAMKGLMTAFSPLLMGSFRLLPSGFILVAVAAAQGRPAPSTLAAWAWVAAFALVDGACFQGFLAEGLQRCTAGLGSVIIDSQPLTVAVLAALLFGEALTPASILGLVLGVSGLLLLELPEDSLVNAGMRELLCLPCEHFVWPVAAGAPRGQPSQCRKKEDPQAITEVVQGLGPQDIASSLYVSLLGGAASYGIFFWLASSKGNLTALSSLTFLTPVFAAVTGYFVLGEVLTLPQIVGGAVTLSAVFLISGSKQKKAEESKELQSDSK</sequence>
<dbReference type="EMBL" id="MU069625">
    <property type="protein sequence ID" value="KAF5837194.1"/>
    <property type="molecule type" value="Genomic_DNA"/>
</dbReference>
<feature type="transmembrane region" description="Helical" evidence="7">
    <location>
        <begin position="168"/>
        <end position="187"/>
    </location>
</feature>
<gene>
    <name evidence="9" type="ORF">DUNSADRAFT_4754</name>
</gene>
<feature type="region of interest" description="Disordered" evidence="6">
    <location>
        <begin position="74"/>
        <end position="98"/>
    </location>
</feature>
<dbReference type="PANTHER" id="PTHR32322:SF2">
    <property type="entry name" value="EAMA DOMAIN-CONTAINING PROTEIN"/>
    <property type="match status" value="1"/>
</dbReference>
<protein>
    <submittedName>
        <fullName evidence="9">Drug/Metabolite transporter superfamily</fullName>
    </submittedName>
</protein>
<comment type="caution">
    <text evidence="9">The sequence shown here is derived from an EMBL/GenBank/DDBJ whole genome shotgun (WGS) entry which is preliminary data.</text>
</comment>
<keyword evidence="3 7" id="KW-0812">Transmembrane</keyword>
<evidence type="ECO:0000256" key="4">
    <source>
        <dbReference type="ARBA" id="ARBA00022989"/>
    </source>
</evidence>
<feature type="domain" description="EamA" evidence="8">
    <location>
        <begin position="296"/>
        <end position="373"/>
    </location>
</feature>
<keyword evidence="4 7" id="KW-1133">Transmembrane helix</keyword>
<dbReference type="InterPro" id="IPR037185">
    <property type="entry name" value="EmrE-like"/>
</dbReference>
<feature type="transmembrane region" description="Helical" evidence="7">
    <location>
        <begin position="328"/>
        <end position="350"/>
    </location>
</feature>
<evidence type="ECO:0000256" key="1">
    <source>
        <dbReference type="ARBA" id="ARBA00004141"/>
    </source>
</evidence>
<reference evidence="9" key="1">
    <citation type="submission" date="2017-08" db="EMBL/GenBank/DDBJ databases">
        <authorList>
            <person name="Polle J.E."/>
            <person name="Barry K."/>
            <person name="Cushman J."/>
            <person name="Schmutz J."/>
            <person name="Tran D."/>
            <person name="Hathwaick L.T."/>
            <person name="Yim W.C."/>
            <person name="Jenkins J."/>
            <person name="Mckie-Krisberg Z.M."/>
            <person name="Prochnik S."/>
            <person name="Lindquist E."/>
            <person name="Dockter R.B."/>
            <person name="Adam C."/>
            <person name="Molina H."/>
            <person name="Bunkerborg J."/>
            <person name="Jin E."/>
            <person name="Buchheim M."/>
            <person name="Magnuson J."/>
        </authorList>
    </citation>
    <scope>NUCLEOTIDE SEQUENCE</scope>
    <source>
        <strain evidence="9">CCAP 19/18</strain>
    </source>
</reference>
<comment type="subcellular location">
    <subcellularLocation>
        <location evidence="1">Membrane</location>
        <topology evidence="1">Multi-pass membrane protein</topology>
    </subcellularLocation>
</comment>
<dbReference type="InterPro" id="IPR050638">
    <property type="entry name" value="AA-Vitamin_Transporters"/>
</dbReference>
<dbReference type="Proteomes" id="UP000815325">
    <property type="component" value="Unassembled WGS sequence"/>
</dbReference>
<feature type="region of interest" description="Disordered" evidence="6">
    <location>
        <begin position="1"/>
        <end position="31"/>
    </location>
</feature>
<feature type="transmembrane region" description="Helical" evidence="7">
    <location>
        <begin position="101"/>
        <end position="121"/>
    </location>
</feature>
<dbReference type="PANTHER" id="PTHR32322">
    <property type="entry name" value="INNER MEMBRANE TRANSPORTER"/>
    <property type="match status" value="1"/>
</dbReference>
<feature type="region of interest" description="Disordered" evidence="6">
    <location>
        <begin position="39"/>
        <end position="58"/>
    </location>
</feature>
<evidence type="ECO:0000256" key="5">
    <source>
        <dbReference type="ARBA" id="ARBA00023136"/>
    </source>
</evidence>
<evidence type="ECO:0000256" key="7">
    <source>
        <dbReference type="SAM" id="Phobius"/>
    </source>
</evidence>
<evidence type="ECO:0000256" key="2">
    <source>
        <dbReference type="ARBA" id="ARBA00007635"/>
    </source>
</evidence>
<dbReference type="SUPFAM" id="SSF103481">
    <property type="entry name" value="Multidrug resistance efflux transporter EmrE"/>
    <property type="match status" value="2"/>
</dbReference>
<keyword evidence="10" id="KW-1185">Reference proteome</keyword>
<keyword evidence="5 7" id="KW-0472">Membrane</keyword>
<evidence type="ECO:0000313" key="9">
    <source>
        <dbReference type="EMBL" id="KAF5837194.1"/>
    </source>
</evidence>